<protein>
    <submittedName>
        <fullName evidence="1">Uncharacterized protein</fullName>
    </submittedName>
</protein>
<evidence type="ECO:0000313" key="2">
    <source>
        <dbReference type="Proteomes" id="UP001597349"/>
    </source>
</evidence>
<accession>A0ABW4WC17</accession>
<organism evidence="1 2">
    <name type="scientific">Mesorhizobium calcicola</name>
    <dbReference type="NCBI Taxonomy" id="1300310"/>
    <lineage>
        <taxon>Bacteria</taxon>
        <taxon>Pseudomonadati</taxon>
        <taxon>Pseudomonadota</taxon>
        <taxon>Alphaproteobacteria</taxon>
        <taxon>Hyphomicrobiales</taxon>
        <taxon>Phyllobacteriaceae</taxon>
        <taxon>Mesorhizobium</taxon>
    </lineage>
</organism>
<dbReference type="RefSeq" id="WP_379019554.1">
    <property type="nucleotide sequence ID" value="NZ_JBHUGY010000021.1"/>
</dbReference>
<gene>
    <name evidence="1" type="ORF">ACFSQT_14180</name>
</gene>
<reference evidence="2" key="1">
    <citation type="journal article" date="2019" name="Int. J. Syst. Evol. Microbiol.">
        <title>The Global Catalogue of Microorganisms (GCM) 10K type strain sequencing project: providing services to taxonomists for standard genome sequencing and annotation.</title>
        <authorList>
            <consortium name="The Broad Institute Genomics Platform"/>
            <consortium name="The Broad Institute Genome Sequencing Center for Infectious Disease"/>
            <person name="Wu L."/>
            <person name="Ma J."/>
        </authorList>
    </citation>
    <scope>NUCLEOTIDE SEQUENCE [LARGE SCALE GENOMIC DNA]</scope>
    <source>
        <strain evidence="2">CGMCC 1.16226</strain>
    </source>
</reference>
<keyword evidence="2" id="KW-1185">Reference proteome</keyword>
<proteinExistence type="predicted"/>
<name>A0ABW4WC17_9HYPH</name>
<comment type="caution">
    <text evidence="1">The sequence shown here is derived from an EMBL/GenBank/DDBJ whole genome shotgun (WGS) entry which is preliminary data.</text>
</comment>
<sequence length="133" mass="13993">MVTWHDIEQAVEKARMHFASAGLIRGRMGAHPAGSLDDYTTEMALRHAIQSGETELSDAASMLQHMLPAAADSMLSEGVRCARVAIHALAHDETLSPSSIGPGTLAAAADAAAVMAEALVGDFARIRKEVDDV</sequence>
<evidence type="ECO:0000313" key="1">
    <source>
        <dbReference type="EMBL" id="MFD2054199.1"/>
    </source>
</evidence>
<dbReference type="Proteomes" id="UP001597349">
    <property type="component" value="Unassembled WGS sequence"/>
</dbReference>
<dbReference type="EMBL" id="JBHUGY010000021">
    <property type="protein sequence ID" value="MFD2054199.1"/>
    <property type="molecule type" value="Genomic_DNA"/>
</dbReference>